<dbReference type="InterPro" id="IPR006119">
    <property type="entry name" value="Resolv_N"/>
</dbReference>
<evidence type="ECO:0000256" key="4">
    <source>
        <dbReference type="ARBA" id="ARBA00023172"/>
    </source>
</evidence>
<sequence length="202" mass="23429">MGNLVLLYLRVSTEMQSTQRQKMFVEENLEALKKNYNIDRIDRVFEEKASGKSMDRIEYQKLKNLLRDGDVLIIESLDRLSRNYRDLKREWMELQDIGVEVIVLNMPSLKTGNKLTDAFLSNLLVDLLGYVSENEYRSIHERQRQGIAAAKKKGIHLGRPEIVLDDKGKKLVQDWHDGKITATSCHKALSISRSTLYKKFSK</sequence>
<dbReference type="PANTHER" id="PTHR30461:SF26">
    <property type="entry name" value="RESOLVASE HOMOLOG YNEB"/>
    <property type="match status" value="1"/>
</dbReference>
<dbReference type="EMBL" id="FNDZ01000001">
    <property type="protein sequence ID" value="SDH93958.1"/>
    <property type="molecule type" value="Genomic_DNA"/>
</dbReference>
<evidence type="ECO:0000256" key="1">
    <source>
        <dbReference type="ARBA" id="ARBA00009913"/>
    </source>
</evidence>
<dbReference type="Gene3D" id="3.40.50.1390">
    <property type="entry name" value="Resolvase, N-terminal catalytic domain"/>
    <property type="match status" value="1"/>
</dbReference>
<evidence type="ECO:0000256" key="3">
    <source>
        <dbReference type="ARBA" id="ARBA00023125"/>
    </source>
</evidence>
<dbReference type="PROSITE" id="PS00397">
    <property type="entry name" value="RECOMBINASES_1"/>
    <property type="match status" value="1"/>
</dbReference>
<dbReference type="InterPro" id="IPR006118">
    <property type="entry name" value="Recombinase_CS"/>
</dbReference>
<evidence type="ECO:0000256" key="6">
    <source>
        <dbReference type="PROSITE-ProRule" id="PRU10137"/>
    </source>
</evidence>
<accession>A0A1G8GHU4</accession>
<keyword evidence="3" id="KW-0238">DNA-binding</keyword>
<feature type="domain" description="Resolvase/invertase-type recombinase catalytic" evidence="7">
    <location>
        <begin position="4"/>
        <end position="154"/>
    </location>
</feature>
<dbReference type="GO" id="GO:0003677">
    <property type="term" value="F:DNA binding"/>
    <property type="evidence" value="ECO:0007669"/>
    <property type="project" value="UniProtKB-KW"/>
</dbReference>
<evidence type="ECO:0000259" key="7">
    <source>
        <dbReference type="PROSITE" id="PS51736"/>
    </source>
</evidence>
<organism evidence="8 9">
    <name type="scientific">Proteiniclasticum ruminis</name>
    <dbReference type="NCBI Taxonomy" id="398199"/>
    <lineage>
        <taxon>Bacteria</taxon>
        <taxon>Bacillati</taxon>
        <taxon>Bacillota</taxon>
        <taxon>Clostridia</taxon>
        <taxon>Eubacteriales</taxon>
        <taxon>Clostridiaceae</taxon>
        <taxon>Proteiniclasticum</taxon>
    </lineage>
</organism>
<dbReference type="InterPro" id="IPR050639">
    <property type="entry name" value="SSR_resolvase"/>
</dbReference>
<evidence type="ECO:0000313" key="8">
    <source>
        <dbReference type="EMBL" id="SDH93958.1"/>
    </source>
</evidence>
<evidence type="ECO:0000256" key="5">
    <source>
        <dbReference type="PIRSR" id="PIRSR606118-50"/>
    </source>
</evidence>
<dbReference type="AlphaFoldDB" id="A0A1G8GHU4"/>
<dbReference type="PROSITE" id="PS00398">
    <property type="entry name" value="RECOMBINASES_2"/>
    <property type="match status" value="1"/>
</dbReference>
<name>A0A1G8GHU4_9CLOT</name>
<evidence type="ECO:0000256" key="2">
    <source>
        <dbReference type="ARBA" id="ARBA00022908"/>
    </source>
</evidence>
<dbReference type="CDD" id="cd03768">
    <property type="entry name" value="SR_ResInv"/>
    <property type="match status" value="1"/>
</dbReference>
<proteinExistence type="inferred from homology"/>
<keyword evidence="2" id="KW-0229">DNA integration</keyword>
<reference evidence="8 9" key="1">
    <citation type="submission" date="2016-10" db="EMBL/GenBank/DDBJ databases">
        <authorList>
            <person name="de Groot N.N."/>
        </authorList>
    </citation>
    <scope>NUCLEOTIDE SEQUENCE [LARGE SCALE GENOMIC DNA]</scope>
    <source>
        <strain evidence="8 9">CGMCC 1.5058</strain>
    </source>
</reference>
<comment type="similarity">
    <text evidence="1">Belongs to the site-specific recombinase resolvase family.</text>
</comment>
<dbReference type="PANTHER" id="PTHR30461">
    <property type="entry name" value="DNA-INVERTASE FROM LAMBDOID PROPHAGE"/>
    <property type="match status" value="1"/>
</dbReference>
<keyword evidence="4" id="KW-0233">DNA recombination</keyword>
<dbReference type="SMART" id="SM00857">
    <property type="entry name" value="Resolvase"/>
    <property type="match status" value="1"/>
</dbReference>
<dbReference type="Pfam" id="PF00239">
    <property type="entry name" value="Resolvase"/>
    <property type="match status" value="1"/>
</dbReference>
<dbReference type="Proteomes" id="UP000183255">
    <property type="component" value="Unassembled WGS sequence"/>
</dbReference>
<dbReference type="RefSeq" id="WP_031573099.1">
    <property type="nucleotide sequence ID" value="NZ_FNDZ01000001.1"/>
</dbReference>
<dbReference type="GO" id="GO:0000150">
    <property type="term" value="F:DNA strand exchange activity"/>
    <property type="evidence" value="ECO:0007669"/>
    <property type="project" value="InterPro"/>
</dbReference>
<evidence type="ECO:0000313" key="9">
    <source>
        <dbReference type="Proteomes" id="UP000183255"/>
    </source>
</evidence>
<dbReference type="SUPFAM" id="SSF53041">
    <property type="entry name" value="Resolvase-like"/>
    <property type="match status" value="1"/>
</dbReference>
<protein>
    <submittedName>
        <fullName evidence="8">Site-specific DNA recombinase</fullName>
    </submittedName>
</protein>
<gene>
    <name evidence="8" type="ORF">SAMN05421804_101270</name>
</gene>
<dbReference type="PROSITE" id="PS51736">
    <property type="entry name" value="RECOMBINASES_3"/>
    <property type="match status" value="1"/>
</dbReference>
<dbReference type="InterPro" id="IPR036162">
    <property type="entry name" value="Resolvase-like_N_sf"/>
</dbReference>
<dbReference type="GO" id="GO:0015074">
    <property type="term" value="P:DNA integration"/>
    <property type="evidence" value="ECO:0007669"/>
    <property type="project" value="UniProtKB-KW"/>
</dbReference>
<feature type="active site" description="O-(5'-phospho-DNA)-serine intermediate" evidence="5 6">
    <location>
        <position position="12"/>
    </location>
</feature>